<dbReference type="PANTHER" id="PTHR19136:SF81">
    <property type="entry name" value="MOLYBDENUM COFACTOR GUANYLYLTRANSFERASE"/>
    <property type="match status" value="1"/>
</dbReference>
<evidence type="ECO:0000256" key="3">
    <source>
        <dbReference type="ARBA" id="ARBA00022723"/>
    </source>
</evidence>
<keyword evidence="5" id="KW-0460">Magnesium</keyword>
<gene>
    <name evidence="9" type="ORF">ENT99_08485</name>
</gene>
<dbReference type="PANTHER" id="PTHR19136">
    <property type="entry name" value="MOLYBDENUM COFACTOR GUANYLYLTRANSFERASE"/>
    <property type="match status" value="1"/>
</dbReference>
<name>A0A832AQL2_9CREN</name>
<dbReference type="GO" id="GO:0016779">
    <property type="term" value="F:nucleotidyltransferase activity"/>
    <property type="evidence" value="ECO:0007669"/>
    <property type="project" value="UniProtKB-KW"/>
</dbReference>
<comment type="caution">
    <text evidence="9">The sequence shown here is derived from an EMBL/GenBank/DDBJ whole genome shotgun (WGS) entry which is preliminary data.</text>
</comment>
<dbReference type="CDD" id="cd02503">
    <property type="entry name" value="MobA"/>
    <property type="match status" value="1"/>
</dbReference>
<feature type="domain" description="MobA-like NTP transferase" evidence="8">
    <location>
        <begin position="12"/>
        <end position="166"/>
    </location>
</feature>
<evidence type="ECO:0000313" key="9">
    <source>
        <dbReference type="EMBL" id="HFQ79713.1"/>
    </source>
</evidence>
<keyword evidence="7" id="KW-0501">Molybdenum cofactor biosynthesis</keyword>
<dbReference type="GO" id="GO:0006777">
    <property type="term" value="P:Mo-molybdopterin cofactor biosynthetic process"/>
    <property type="evidence" value="ECO:0007669"/>
    <property type="project" value="UniProtKB-KW"/>
</dbReference>
<dbReference type="EMBL" id="DTAU01000154">
    <property type="protein sequence ID" value="HFQ79713.1"/>
    <property type="molecule type" value="Genomic_DNA"/>
</dbReference>
<dbReference type="SUPFAM" id="SSF53448">
    <property type="entry name" value="Nucleotide-diphospho-sugar transferases"/>
    <property type="match status" value="1"/>
</dbReference>
<evidence type="ECO:0000256" key="7">
    <source>
        <dbReference type="ARBA" id="ARBA00023150"/>
    </source>
</evidence>
<protein>
    <submittedName>
        <fullName evidence="9">Molybdenum cofactor guanylyltransferase</fullName>
    </submittedName>
</protein>
<dbReference type="InterPro" id="IPR013482">
    <property type="entry name" value="Molybde_CF_guanTrfase"/>
</dbReference>
<evidence type="ECO:0000256" key="2">
    <source>
        <dbReference type="ARBA" id="ARBA00022679"/>
    </source>
</evidence>
<evidence type="ECO:0000256" key="4">
    <source>
        <dbReference type="ARBA" id="ARBA00022741"/>
    </source>
</evidence>
<accession>A0A832AQL2</accession>
<dbReference type="InterPro" id="IPR025877">
    <property type="entry name" value="MobA-like_NTP_Trfase"/>
</dbReference>
<keyword evidence="6" id="KW-0342">GTP-binding</keyword>
<evidence type="ECO:0000259" key="8">
    <source>
        <dbReference type="Pfam" id="PF12804"/>
    </source>
</evidence>
<organism evidence="9">
    <name type="scientific">Ignisphaera aggregans</name>
    <dbReference type="NCBI Taxonomy" id="334771"/>
    <lineage>
        <taxon>Archaea</taxon>
        <taxon>Thermoproteota</taxon>
        <taxon>Thermoprotei</taxon>
        <taxon>Desulfurococcales</taxon>
        <taxon>Desulfurococcaceae</taxon>
        <taxon>Ignisphaera</taxon>
    </lineage>
</organism>
<evidence type="ECO:0000256" key="1">
    <source>
        <dbReference type="ARBA" id="ARBA00022490"/>
    </source>
</evidence>
<keyword evidence="9" id="KW-0548">Nucleotidyltransferase</keyword>
<dbReference type="InterPro" id="IPR029044">
    <property type="entry name" value="Nucleotide-diphossugar_trans"/>
</dbReference>
<evidence type="ECO:0000256" key="6">
    <source>
        <dbReference type="ARBA" id="ARBA00023134"/>
    </source>
</evidence>
<proteinExistence type="predicted"/>
<sequence>MNPWSGLMISVAVLAGGSSTRFFVNKLFYPFKGRPLIMYIIERLGLCRNVMKVIAIASPYNVHNLVDLGVETVVDNLCIGPIGGIYIATKMFSRVLVIGGDMPNISCSYIEKIDELCGEDAYACIPTWGGVYMEPLAAIYTNKIIDIIEYGIASTEYSIQRLLRKLKVDVQFIHIDTELSEYREVFRSINTLEDVEETMG</sequence>
<keyword evidence="1" id="KW-0963">Cytoplasm</keyword>
<keyword evidence="2 9" id="KW-0808">Transferase</keyword>
<dbReference type="AlphaFoldDB" id="A0A832AQL2"/>
<dbReference type="GO" id="GO:0046872">
    <property type="term" value="F:metal ion binding"/>
    <property type="evidence" value="ECO:0007669"/>
    <property type="project" value="UniProtKB-KW"/>
</dbReference>
<reference evidence="9" key="1">
    <citation type="journal article" date="2020" name="mSystems">
        <title>Genome- and Community-Level Interaction Insights into Carbon Utilization and Element Cycling Functions of Hydrothermarchaeota in Hydrothermal Sediment.</title>
        <authorList>
            <person name="Zhou Z."/>
            <person name="Liu Y."/>
            <person name="Xu W."/>
            <person name="Pan J."/>
            <person name="Luo Z.H."/>
            <person name="Li M."/>
        </authorList>
    </citation>
    <scope>NUCLEOTIDE SEQUENCE</scope>
    <source>
        <strain evidence="9">SpSt-629</strain>
    </source>
</reference>
<evidence type="ECO:0000256" key="5">
    <source>
        <dbReference type="ARBA" id="ARBA00022842"/>
    </source>
</evidence>
<dbReference type="GO" id="GO:0005525">
    <property type="term" value="F:GTP binding"/>
    <property type="evidence" value="ECO:0007669"/>
    <property type="project" value="UniProtKB-KW"/>
</dbReference>
<keyword evidence="3" id="KW-0479">Metal-binding</keyword>
<keyword evidence="4" id="KW-0547">Nucleotide-binding</keyword>
<dbReference type="Pfam" id="PF12804">
    <property type="entry name" value="NTP_transf_3"/>
    <property type="match status" value="1"/>
</dbReference>
<dbReference type="Gene3D" id="3.90.550.10">
    <property type="entry name" value="Spore Coat Polysaccharide Biosynthesis Protein SpsA, Chain A"/>
    <property type="match status" value="1"/>
</dbReference>